<gene>
    <name evidence="1" type="ORF">J5X75_14265</name>
</gene>
<organism evidence="1 2">
    <name type="scientific">Actinoplanes flavus</name>
    <dbReference type="NCBI Taxonomy" id="2820290"/>
    <lineage>
        <taxon>Bacteria</taxon>
        <taxon>Bacillati</taxon>
        <taxon>Actinomycetota</taxon>
        <taxon>Actinomycetes</taxon>
        <taxon>Micromonosporales</taxon>
        <taxon>Micromonosporaceae</taxon>
        <taxon>Actinoplanes</taxon>
    </lineage>
</organism>
<accession>A0ABS3UIT1</accession>
<name>A0ABS3UIT1_9ACTN</name>
<keyword evidence="1" id="KW-0378">Hydrolase</keyword>
<dbReference type="Proteomes" id="UP000679690">
    <property type="component" value="Unassembled WGS sequence"/>
</dbReference>
<proteinExistence type="predicted"/>
<reference evidence="1 2" key="1">
    <citation type="submission" date="2021-03" db="EMBL/GenBank/DDBJ databases">
        <title>Actinoplanes flavus sp. nov., a novel actinomycete isolated from Coconut Palm rhizosphere soil.</title>
        <authorList>
            <person name="Luo X."/>
        </authorList>
    </citation>
    <scope>NUCLEOTIDE SEQUENCE [LARGE SCALE GENOMIC DNA]</scope>
    <source>
        <strain evidence="1 2">NEAU-H7</strain>
    </source>
</reference>
<protein>
    <submittedName>
        <fullName evidence="1">Alpha/beta hydrolase</fullName>
    </submittedName>
</protein>
<dbReference type="EMBL" id="JAGFNS010000008">
    <property type="protein sequence ID" value="MBO3738688.1"/>
    <property type="molecule type" value="Genomic_DNA"/>
</dbReference>
<dbReference type="InterPro" id="IPR029058">
    <property type="entry name" value="AB_hydrolase_fold"/>
</dbReference>
<dbReference type="SUPFAM" id="SSF53474">
    <property type="entry name" value="alpha/beta-Hydrolases"/>
    <property type="match status" value="1"/>
</dbReference>
<evidence type="ECO:0000313" key="1">
    <source>
        <dbReference type="EMBL" id="MBO3738688.1"/>
    </source>
</evidence>
<keyword evidence="2" id="KW-1185">Reference proteome</keyword>
<dbReference type="Gene3D" id="3.40.50.1820">
    <property type="entry name" value="alpha/beta hydrolase"/>
    <property type="match status" value="1"/>
</dbReference>
<evidence type="ECO:0000313" key="2">
    <source>
        <dbReference type="Proteomes" id="UP000679690"/>
    </source>
</evidence>
<comment type="caution">
    <text evidence="1">The sequence shown here is derived from an EMBL/GenBank/DDBJ whole genome shotgun (WGS) entry which is preliminary data.</text>
</comment>
<dbReference type="GO" id="GO:0016787">
    <property type="term" value="F:hydrolase activity"/>
    <property type="evidence" value="ECO:0007669"/>
    <property type="project" value="UniProtKB-KW"/>
</dbReference>
<sequence length="174" mass="17727">MITGILVPGRGYTTQGPLFDLADGILTARGDDVVEVSWTVPDGLLQVGPEPFVRAHVAAALHRAAAGTPVLIAKSLGSHAAALAAERGIPAVWLTPVLTDPAVVAAIAAGPAPALLIGGTADRVWLPEAARATGKPCLEIPGADHNLRVPGPVRAYTDVLGTVGTAIEDFLETL</sequence>
<dbReference type="RefSeq" id="WP_208467844.1">
    <property type="nucleotide sequence ID" value="NZ_JAGFNS010000008.1"/>
</dbReference>